<keyword evidence="3 6" id="KW-0812">Transmembrane</keyword>
<evidence type="ECO:0000313" key="8">
    <source>
        <dbReference type="Proteomes" id="UP000029273"/>
    </source>
</evidence>
<dbReference type="Pfam" id="PF01943">
    <property type="entry name" value="Polysacc_synt"/>
    <property type="match status" value="1"/>
</dbReference>
<keyword evidence="2" id="KW-1003">Cell membrane</keyword>
<evidence type="ECO:0000313" key="7">
    <source>
        <dbReference type="EMBL" id="OBS09999.1"/>
    </source>
</evidence>
<evidence type="ECO:0000256" key="6">
    <source>
        <dbReference type="SAM" id="Phobius"/>
    </source>
</evidence>
<keyword evidence="8" id="KW-1185">Reference proteome</keyword>
<feature type="transmembrane region" description="Helical" evidence="6">
    <location>
        <begin position="171"/>
        <end position="189"/>
    </location>
</feature>
<reference evidence="7 8" key="1">
    <citation type="journal article" date="2014" name="Genome Announc.">
        <title>Draft Genome Sequence of the Iron-Oxidizing, Acidophilic, and Halotolerant 'Thiobacillus prosperus' Type Strain DSM 5130.</title>
        <authorList>
            <person name="Ossandon F.J."/>
            <person name="Cardenas J.P."/>
            <person name="Corbett M."/>
            <person name="Quatrini R."/>
            <person name="Holmes D.S."/>
            <person name="Watkin E."/>
        </authorList>
    </citation>
    <scope>NUCLEOTIDE SEQUENCE [LARGE SCALE GENOMIC DNA]</scope>
    <source>
        <strain evidence="7 8">DSM 5130</strain>
    </source>
</reference>
<feature type="transmembrane region" description="Helical" evidence="6">
    <location>
        <begin position="139"/>
        <end position="159"/>
    </location>
</feature>
<dbReference type="InterPro" id="IPR050833">
    <property type="entry name" value="Poly_Biosynth_Transport"/>
</dbReference>
<evidence type="ECO:0008006" key="9">
    <source>
        <dbReference type="Google" id="ProtNLM"/>
    </source>
</evidence>
<comment type="caution">
    <text evidence="7">The sequence shown here is derived from an EMBL/GenBank/DDBJ whole genome shotgun (WGS) entry which is preliminary data.</text>
</comment>
<evidence type="ECO:0000256" key="4">
    <source>
        <dbReference type="ARBA" id="ARBA00022989"/>
    </source>
</evidence>
<dbReference type="Proteomes" id="UP000029273">
    <property type="component" value="Unassembled WGS sequence"/>
</dbReference>
<feature type="transmembrane region" description="Helical" evidence="6">
    <location>
        <begin position="93"/>
        <end position="119"/>
    </location>
</feature>
<feature type="transmembrane region" description="Helical" evidence="6">
    <location>
        <begin position="342"/>
        <end position="361"/>
    </location>
</feature>
<feature type="transmembrane region" description="Helical" evidence="6">
    <location>
        <begin position="26"/>
        <end position="46"/>
    </location>
</feature>
<dbReference type="EMBL" id="JQSG02000002">
    <property type="protein sequence ID" value="OBS09999.1"/>
    <property type="molecule type" value="Genomic_DNA"/>
</dbReference>
<feature type="transmembrane region" description="Helical" evidence="6">
    <location>
        <begin position="312"/>
        <end position="330"/>
    </location>
</feature>
<dbReference type="InterPro" id="IPR002797">
    <property type="entry name" value="Polysacc_synth"/>
</dbReference>
<evidence type="ECO:0000256" key="1">
    <source>
        <dbReference type="ARBA" id="ARBA00004651"/>
    </source>
</evidence>
<feature type="transmembrane region" description="Helical" evidence="6">
    <location>
        <begin position="195"/>
        <end position="214"/>
    </location>
</feature>
<sequence length="498" mass="53942">MALPISSIFSSDMNTPSVLRSTTINLIGQLVPTVVSLATVPLYLHWVGEVKYGILLLAFTILGYFGAFDFGLGRAVAQRVAGQEDDAANNRTFWTAAVFGLVIGVLGGFILLVLGHLFFSGLFRIPAQYQEQAVAAIPWLAASVPLVSALSILGGALQAKHAFISLNIGQSMGMVALQVFPLIGVAMGYATIPALVASALLGRLVGVAYLYWSVSRELPFVGLPRIDRREVGPLLRFGSWISLSSVLIPLLTIVDRMVIGARIGAGAVTVYTIPFSLTQRVAYLPLSLATTLFPRFSQLDDEESRKLLHQGVIGLTALLTPLVVLGLLGMRPFFDFWLGADMAIKTVPVAIIILLSVWLNGPAYVPNIYMPAKNRPDLMSKFYLVELLPFLVVLWVMVGLWGVIGAAVAWIMRSAADALFCFLMTGTHGVYWRASRWNMVAVALAVWVGGLSLPFMERMLWSIICVVLSCVTAWLCLTDEMKLGIVGRVAKIKRGVGG</sequence>
<dbReference type="RefSeq" id="WP_082954458.1">
    <property type="nucleotide sequence ID" value="NZ_JQSG02000002.1"/>
</dbReference>
<dbReference type="GO" id="GO:0005886">
    <property type="term" value="C:plasma membrane"/>
    <property type="evidence" value="ECO:0007669"/>
    <property type="project" value="UniProtKB-SubCell"/>
</dbReference>
<name>A0A1A6C611_9GAMM</name>
<evidence type="ECO:0000256" key="2">
    <source>
        <dbReference type="ARBA" id="ARBA00022475"/>
    </source>
</evidence>
<feature type="transmembrane region" description="Helical" evidence="6">
    <location>
        <begin position="52"/>
        <end position="72"/>
    </location>
</feature>
<protein>
    <recommendedName>
        <fullName evidence="9">Polysaccharide biosynthesis protein C-terminal domain-containing protein</fullName>
    </recommendedName>
</protein>
<feature type="transmembrane region" description="Helical" evidence="6">
    <location>
        <begin position="382"/>
        <end position="404"/>
    </location>
</feature>
<proteinExistence type="predicted"/>
<organism evidence="7 8">
    <name type="scientific">Acidihalobacter prosperus</name>
    <dbReference type="NCBI Taxonomy" id="160660"/>
    <lineage>
        <taxon>Bacteria</taxon>
        <taxon>Pseudomonadati</taxon>
        <taxon>Pseudomonadota</taxon>
        <taxon>Gammaproteobacteria</taxon>
        <taxon>Chromatiales</taxon>
        <taxon>Ectothiorhodospiraceae</taxon>
        <taxon>Acidihalobacter</taxon>
    </lineage>
</organism>
<feature type="transmembrane region" description="Helical" evidence="6">
    <location>
        <begin position="234"/>
        <end position="253"/>
    </location>
</feature>
<dbReference type="PANTHER" id="PTHR30250:SF26">
    <property type="entry name" value="PSMA PROTEIN"/>
    <property type="match status" value="1"/>
</dbReference>
<dbReference type="OrthoDB" id="9812647at2"/>
<feature type="transmembrane region" description="Helical" evidence="6">
    <location>
        <begin position="259"/>
        <end position="277"/>
    </location>
</feature>
<feature type="transmembrane region" description="Helical" evidence="6">
    <location>
        <begin position="410"/>
        <end position="430"/>
    </location>
</feature>
<accession>A0A1A6C611</accession>
<evidence type="ECO:0000256" key="5">
    <source>
        <dbReference type="ARBA" id="ARBA00023136"/>
    </source>
</evidence>
<dbReference type="PANTHER" id="PTHR30250">
    <property type="entry name" value="PST FAMILY PREDICTED COLANIC ACID TRANSPORTER"/>
    <property type="match status" value="1"/>
</dbReference>
<feature type="transmembrane region" description="Helical" evidence="6">
    <location>
        <begin position="437"/>
        <end position="453"/>
    </location>
</feature>
<evidence type="ECO:0000256" key="3">
    <source>
        <dbReference type="ARBA" id="ARBA00022692"/>
    </source>
</evidence>
<dbReference type="AlphaFoldDB" id="A0A1A6C611"/>
<dbReference type="CDD" id="cd13128">
    <property type="entry name" value="MATE_Wzx_like"/>
    <property type="match status" value="1"/>
</dbReference>
<feature type="transmembrane region" description="Helical" evidence="6">
    <location>
        <begin position="459"/>
        <end position="477"/>
    </location>
</feature>
<keyword evidence="4 6" id="KW-1133">Transmembrane helix</keyword>
<comment type="subcellular location">
    <subcellularLocation>
        <location evidence="1">Cell membrane</location>
        <topology evidence="1">Multi-pass membrane protein</topology>
    </subcellularLocation>
</comment>
<gene>
    <name evidence="7" type="ORF">Thpro_021049</name>
</gene>
<keyword evidence="5 6" id="KW-0472">Membrane</keyword>